<name>A0AAP8NKJ2_9BACT</name>
<accession>A0AAP8NKJ2</accession>
<reference evidence="1 2" key="1">
    <citation type="journal article" date="2017" name="BMC Genomics">
        <title>Genome sequencing of 39 Akkermansia muciniphila isolates reveals its population structure, genomic and functional diverisity, and global distribution in mammalian gut microbiotas.</title>
        <authorList>
            <person name="Guo X."/>
            <person name="Li S."/>
            <person name="Zhang J."/>
            <person name="Wu F."/>
            <person name="Li X."/>
            <person name="Wu D."/>
            <person name="Zhang M."/>
            <person name="Ou Z."/>
            <person name="Jie Z."/>
            <person name="Yan Q."/>
            <person name="Li P."/>
            <person name="Yi J."/>
            <person name="Peng Y."/>
        </authorList>
    </citation>
    <scope>NUCLEOTIDE SEQUENCE [LARGE SCALE GENOMIC DNA]</scope>
    <source>
        <strain evidence="1 2">GP43</strain>
    </source>
</reference>
<organism evidence="1 2">
    <name type="scientific">Akkermansia muciniphila</name>
    <dbReference type="NCBI Taxonomy" id="239935"/>
    <lineage>
        <taxon>Bacteria</taxon>
        <taxon>Pseudomonadati</taxon>
        <taxon>Verrucomicrobiota</taxon>
        <taxon>Verrucomicrobiia</taxon>
        <taxon>Verrucomicrobiales</taxon>
        <taxon>Akkermansiaceae</taxon>
        <taxon>Akkermansia</taxon>
    </lineage>
</organism>
<evidence type="ECO:0000313" key="2">
    <source>
        <dbReference type="Proteomes" id="UP000235914"/>
    </source>
</evidence>
<comment type="caution">
    <text evidence="1">The sequence shown here is derived from an EMBL/GenBank/DDBJ whole genome shotgun (WGS) entry which is preliminary data.</text>
</comment>
<sequence>MKICGSSVPYHVRNTVPALPSGNTVPFLLRNQMQETPLRKEATVFCLPAAVPRLSPLLPAANETWNTDIHSHANQKGISAQPVLYYIKS</sequence>
<protein>
    <submittedName>
        <fullName evidence="1">Uncharacterized protein</fullName>
    </submittedName>
</protein>
<proteinExistence type="predicted"/>
<dbReference type="EMBL" id="PJKN01000005">
    <property type="protein sequence ID" value="PNC54838.1"/>
    <property type="molecule type" value="Genomic_DNA"/>
</dbReference>
<dbReference type="AlphaFoldDB" id="A0AAP8NKJ2"/>
<dbReference type="Proteomes" id="UP000235914">
    <property type="component" value="Unassembled WGS sequence"/>
</dbReference>
<evidence type="ECO:0000313" key="1">
    <source>
        <dbReference type="EMBL" id="PNC54838.1"/>
    </source>
</evidence>
<gene>
    <name evidence="1" type="ORF">CXU09_09955</name>
</gene>